<accession>A0A1M6VTF4</accession>
<dbReference type="STRING" id="1434701.SAMN05443634_10435"/>
<reference evidence="7" key="3">
    <citation type="submission" date="2016-11" db="EMBL/GenBank/DDBJ databases">
        <authorList>
            <person name="Varghese N."/>
            <person name="Submissions S."/>
        </authorList>
    </citation>
    <scope>NUCLEOTIDE SEQUENCE [LARGE SCALE GENOMIC DNA]</scope>
    <source>
        <strain evidence="7">DSM 27989</strain>
    </source>
</reference>
<name>A0A1M6VTF4_9FLAO</name>
<dbReference type="Gene3D" id="3.40.1350.10">
    <property type="match status" value="1"/>
</dbReference>
<reference evidence="5" key="1">
    <citation type="journal article" date="2014" name="Int. J. Syst. Evol. Microbiol.">
        <title>Complete genome of a new Firmicutes species belonging to the dominant human colonic microbiota ('Ruminococcus bicirculans') reveals two chromosomes and a selective capacity to utilize plant glucans.</title>
        <authorList>
            <consortium name="NISC Comparative Sequencing Program"/>
            <person name="Wegmann U."/>
            <person name="Louis P."/>
            <person name="Goesmann A."/>
            <person name="Henrissat B."/>
            <person name="Duncan S.H."/>
            <person name="Flint H.J."/>
        </authorList>
    </citation>
    <scope>NUCLEOTIDE SEQUENCE</scope>
    <source>
        <strain evidence="5">CGMCC 1.12707</strain>
    </source>
</reference>
<dbReference type="Pfam" id="PF03477">
    <property type="entry name" value="ATP-cone"/>
    <property type="match status" value="1"/>
</dbReference>
<organism evidence="6 7">
    <name type="scientific">Chishuiella changwenlii</name>
    <dbReference type="NCBI Taxonomy" id="1434701"/>
    <lineage>
        <taxon>Bacteria</taxon>
        <taxon>Pseudomonadati</taxon>
        <taxon>Bacteroidota</taxon>
        <taxon>Flavobacteriia</taxon>
        <taxon>Flavobacteriales</taxon>
        <taxon>Weeksellaceae</taxon>
        <taxon>Chishuiella</taxon>
    </lineage>
</organism>
<keyword evidence="8" id="KW-1185">Reference proteome</keyword>
<dbReference type="OrthoDB" id="320396at2"/>
<keyword evidence="6" id="KW-0378">Hydrolase</keyword>
<gene>
    <name evidence="5" type="ORF">GCM10010984_04570</name>
    <name evidence="6" type="ORF">SAMN05443634_10435</name>
</gene>
<keyword evidence="2 3" id="KW-0067">ATP-binding</keyword>
<evidence type="ECO:0000256" key="1">
    <source>
        <dbReference type="ARBA" id="ARBA00022741"/>
    </source>
</evidence>
<reference evidence="5" key="5">
    <citation type="submission" date="2024-05" db="EMBL/GenBank/DDBJ databases">
        <authorList>
            <person name="Sun Q."/>
            <person name="Zhou Y."/>
        </authorList>
    </citation>
    <scope>NUCLEOTIDE SEQUENCE</scope>
    <source>
        <strain evidence="5">CGMCC 1.12707</strain>
    </source>
</reference>
<keyword evidence="1 3" id="KW-0547">Nucleotide-binding</keyword>
<dbReference type="GO" id="GO:0009307">
    <property type="term" value="P:DNA restriction-modification system"/>
    <property type="evidence" value="ECO:0007669"/>
    <property type="project" value="InterPro"/>
</dbReference>
<dbReference type="GO" id="GO:0005524">
    <property type="term" value="F:ATP binding"/>
    <property type="evidence" value="ECO:0007669"/>
    <property type="project" value="UniProtKB-UniRule"/>
</dbReference>
<dbReference type="Pfam" id="PF04471">
    <property type="entry name" value="Mrr_cat"/>
    <property type="match status" value="1"/>
</dbReference>
<dbReference type="PROSITE" id="PS51161">
    <property type="entry name" value="ATP_CONE"/>
    <property type="match status" value="1"/>
</dbReference>
<dbReference type="EMBL" id="BMFL01000002">
    <property type="protein sequence ID" value="GGE89966.1"/>
    <property type="molecule type" value="Genomic_DNA"/>
</dbReference>
<dbReference type="InterPro" id="IPR011856">
    <property type="entry name" value="tRNA_endonuc-like_dom_sf"/>
</dbReference>
<reference evidence="6" key="2">
    <citation type="submission" date="2016-11" db="EMBL/GenBank/DDBJ databases">
        <authorList>
            <person name="Jaros S."/>
            <person name="Januszkiewicz K."/>
            <person name="Wedrychowicz H."/>
        </authorList>
    </citation>
    <scope>NUCLEOTIDE SEQUENCE [LARGE SCALE GENOMIC DNA]</scope>
    <source>
        <strain evidence="6">DSM 27989</strain>
    </source>
</reference>
<dbReference type="SUPFAM" id="SSF52980">
    <property type="entry name" value="Restriction endonuclease-like"/>
    <property type="match status" value="1"/>
</dbReference>
<evidence type="ECO:0000313" key="6">
    <source>
        <dbReference type="EMBL" id="SHK84803.1"/>
    </source>
</evidence>
<dbReference type="GO" id="GO:0004519">
    <property type="term" value="F:endonuclease activity"/>
    <property type="evidence" value="ECO:0007669"/>
    <property type="project" value="UniProtKB-KW"/>
</dbReference>
<proteinExistence type="predicted"/>
<evidence type="ECO:0000313" key="8">
    <source>
        <dbReference type="Proteomes" id="UP000650994"/>
    </source>
</evidence>
<protein>
    <submittedName>
        <fullName evidence="6">Restriction endonuclease</fullName>
    </submittedName>
</protein>
<evidence type="ECO:0000313" key="5">
    <source>
        <dbReference type="EMBL" id="GGE89966.1"/>
    </source>
</evidence>
<keyword evidence="6" id="KW-0255">Endonuclease</keyword>
<keyword evidence="6" id="KW-0540">Nuclease</keyword>
<dbReference type="GO" id="GO:0003677">
    <property type="term" value="F:DNA binding"/>
    <property type="evidence" value="ECO:0007669"/>
    <property type="project" value="InterPro"/>
</dbReference>
<dbReference type="Proteomes" id="UP000184120">
    <property type="component" value="Unassembled WGS sequence"/>
</dbReference>
<dbReference type="InterPro" id="IPR007560">
    <property type="entry name" value="Restrct_endonuc_IV_Mrr"/>
</dbReference>
<sequence>MRVKKNSGELITFDPKALKRSLTKSGAKKEEVEEVFTCVSNDLYDGIPTKDLYKIAFDYLKKYRNSYAARYSLKRALRDLGPEGYFFERWIGRVMQSFGYESLNSQIVQGNAVKHEIDIVAVKDNRLIFCECKFRNDEDAKISVTTPMYFLSRVKDVQENTYRFFGRELKLSKGFLVTNAYLTTDSINFANYYGVGLISWNYPENYNIKDLVDNAALYPITCLTTLTKEQEKKLLEKDCILVKDLIKNPSILNDLNISSDLVNSVLEEANELMQVDKITEPFFE</sequence>
<dbReference type="EMBL" id="FRBH01000004">
    <property type="protein sequence ID" value="SHK84803.1"/>
    <property type="molecule type" value="Genomic_DNA"/>
</dbReference>
<dbReference type="InterPro" id="IPR011335">
    <property type="entry name" value="Restrct_endonuc-II-like"/>
</dbReference>
<evidence type="ECO:0000256" key="2">
    <source>
        <dbReference type="ARBA" id="ARBA00022840"/>
    </source>
</evidence>
<dbReference type="RefSeq" id="WP_072930411.1">
    <property type="nucleotide sequence ID" value="NZ_BMFL01000002.1"/>
</dbReference>
<reference evidence="8" key="4">
    <citation type="journal article" date="2019" name="Int. J. Syst. Evol. Microbiol.">
        <title>The Global Catalogue of Microorganisms (GCM) 10K type strain sequencing project: providing services to taxonomists for standard genome sequencing and annotation.</title>
        <authorList>
            <consortium name="The Broad Institute Genomics Platform"/>
            <consortium name="The Broad Institute Genome Sequencing Center for Infectious Disease"/>
            <person name="Wu L."/>
            <person name="Ma J."/>
        </authorList>
    </citation>
    <scope>NUCLEOTIDE SEQUENCE [LARGE SCALE GENOMIC DNA]</scope>
    <source>
        <strain evidence="8">CGMCC 1.12707</strain>
    </source>
</reference>
<evidence type="ECO:0000313" key="7">
    <source>
        <dbReference type="Proteomes" id="UP000184120"/>
    </source>
</evidence>
<dbReference type="InterPro" id="IPR005144">
    <property type="entry name" value="ATP-cone_dom"/>
</dbReference>
<feature type="domain" description="ATP-cone" evidence="4">
    <location>
        <begin position="1"/>
        <end position="82"/>
    </location>
</feature>
<evidence type="ECO:0000256" key="3">
    <source>
        <dbReference type="PROSITE-ProRule" id="PRU00492"/>
    </source>
</evidence>
<dbReference type="AlphaFoldDB" id="A0A1M6VTF4"/>
<dbReference type="Proteomes" id="UP000650994">
    <property type="component" value="Unassembled WGS sequence"/>
</dbReference>
<evidence type="ECO:0000259" key="4">
    <source>
        <dbReference type="PROSITE" id="PS51161"/>
    </source>
</evidence>